<name>F3ZSJ4_9BACE</name>
<organism evidence="2 3">
    <name type="scientific">Bacteroides coprosuis DSM 18011</name>
    <dbReference type="NCBI Taxonomy" id="679937"/>
    <lineage>
        <taxon>Bacteria</taxon>
        <taxon>Pseudomonadati</taxon>
        <taxon>Bacteroidota</taxon>
        <taxon>Bacteroidia</taxon>
        <taxon>Bacteroidales</taxon>
        <taxon>Bacteroidaceae</taxon>
        <taxon>Bacteroides</taxon>
    </lineage>
</organism>
<feature type="domain" description="Glycosyl transferase family 1" evidence="1">
    <location>
        <begin position="186"/>
        <end position="347"/>
    </location>
</feature>
<dbReference type="CDD" id="cd03801">
    <property type="entry name" value="GT4_PimA-like"/>
    <property type="match status" value="1"/>
</dbReference>
<keyword evidence="3" id="KW-1185">Reference proteome</keyword>
<dbReference type="EMBL" id="CM001167">
    <property type="protein sequence ID" value="EGJ72146.1"/>
    <property type="molecule type" value="Genomic_DNA"/>
</dbReference>
<dbReference type="STRING" id="679937.Bcop_1970"/>
<dbReference type="SUPFAM" id="SSF53756">
    <property type="entry name" value="UDP-Glycosyltransferase/glycogen phosphorylase"/>
    <property type="match status" value="1"/>
</dbReference>
<evidence type="ECO:0000259" key="1">
    <source>
        <dbReference type="Pfam" id="PF00534"/>
    </source>
</evidence>
<dbReference type="Gene3D" id="3.40.50.2000">
    <property type="entry name" value="Glycogen Phosphorylase B"/>
    <property type="match status" value="1"/>
</dbReference>
<protein>
    <submittedName>
        <fullName evidence="2">Glycosyl transferase group 1</fullName>
    </submittedName>
</protein>
<gene>
    <name evidence="2" type="ORF">Bcop_1970</name>
</gene>
<evidence type="ECO:0000313" key="2">
    <source>
        <dbReference type="EMBL" id="EGJ72146.1"/>
    </source>
</evidence>
<proteinExistence type="predicted"/>
<dbReference type="HOGENOM" id="CLU_061523_1_0_10"/>
<dbReference type="OrthoDB" id="9790710at2"/>
<dbReference type="Proteomes" id="UP000018439">
    <property type="component" value="Chromosome"/>
</dbReference>
<accession>F3ZSJ4</accession>
<sequence length="369" mass="41975">MATNRKTLCAFNYGPHYRQAIYAKMGEVLNVDFVFGDKIQTSIKPLDTSRLKSFKGFLKNKWWRGFYWQKGLLRYFFSYDTFILTGEIKNASSWVILLLSRVWGKRAILWTHGWHSSGSALNNEVQKIYFSLAHSILTYNERGLKILEEKGIHKDKLFCIYNSLDYDTQIKVRQQLSPTAIYRNHFGNDDPVLCFVGRLQKVKQIDILLHAVAQLQEVGKPVNVVMIGTGEDEAALQALSVQLGITSQLWFYGACYEETELGELIYNAQLCVSPGNVGLTAIHAMMYGTPVASHNNLDQQMPESEAIEEGSTGFFFTQGSSASLAQGIDKWLSQYTSSSLRETIRLNAFNKVDLLFNPYRQLEVLMQIL</sequence>
<dbReference type="AlphaFoldDB" id="F3ZSJ4"/>
<dbReference type="GO" id="GO:0016757">
    <property type="term" value="F:glycosyltransferase activity"/>
    <property type="evidence" value="ECO:0007669"/>
    <property type="project" value="InterPro"/>
</dbReference>
<evidence type="ECO:0000313" key="3">
    <source>
        <dbReference type="Proteomes" id="UP000018439"/>
    </source>
</evidence>
<dbReference type="PANTHER" id="PTHR12526">
    <property type="entry name" value="GLYCOSYLTRANSFERASE"/>
    <property type="match status" value="1"/>
</dbReference>
<keyword evidence="2" id="KW-0808">Transferase</keyword>
<dbReference type="eggNOG" id="COG0438">
    <property type="taxonomic scope" value="Bacteria"/>
</dbReference>
<reference evidence="2 3" key="1">
    <citation type="journal article" date="2011" name="Stand. Genomic Sci.">
        <title>Non-contiguous finished genome sequence of Bacteroides coprosuis type strain (PC139).</title>
        <authorList>
            <person name="Land M."/>
            <person name="Held B."/>
            <person name="Gronow S."/>
            <person name="Abt B."/>
            <person name="Lucas S."/>
            <person name="Del Rio T.G."/>
            <person name="Nolan M."/>
            <person name="Tice H."/>
            <person name="Cheng J.F."/>
            <person name="Pitluck S."/>
            <person name="Liolios K."/>
            <person name="Pagani I."/>
            <person name="Ivanova N."/>
            <person name="Mavromatis K."/>
            <person name="Mikhailova N."/>
            <person name="Pati A."/>
            <person name="Tapia R."/>
            <person name="Han C."/>
            <person name="Goodwin L."/>
            <person name="Chen A."/>
            <person name="Palaniappan K."/>
            <person name="Hauser L."/>
            <person name="Brambilla E.M."/>
            <person name="Rohde M."/>
            <person name="Goker M."/>
            <person name="Detter J.C."/>
            <person name="Woyke T."/>
            <person name="Bristow J."/>
            <person name="Eisen J.A."/>
            <person name="Markowitz V."/>
            <person name="Hugenholtz P."/>
            <person name="Kyrpides N.C."/>
            <person name="Klenk H.P."/>
            <person name="Lapidus A."/>
        </authorList>
    </citation>
    <scope>NUCLEOTIDE SEQUENCE</scope>
    <source>
        <strain evidence="2 3">DSM 18011</strain>
    </source>
</reference>
<dbReference type="Pfam" id="PF00534">
    <property type="entry name" value="Glycos_transf_1"/>
    <property type="match status" value="1"/>
</dbReference>
<dbReference type="InterPro" id="IPR001296">
    <property type="entry name" value="Glyco_trans_1"/>
</dbReference>